<protein>
    <submittedName>
        <fullName evidence="1 3">Uncharacterized protein</fullName>
    </submittedName>
</protein>
<evidence type="ECO:0000313" key="3">
    <source>
        <dbReference type="WBParaSite" id="HDID_0000615901-mRNA-1"/>
    </source>
</evidence>
<sequence>MSLGVCKRETELLPPSGWSLLPPMIEERSRCAAFNIPPSDAPVIGGTESDELHLRSTELLTGRSGEEGGRGGEKW</sequence>
<evidence type="ECO:0000313" key="1">
    <source>
        <dbReference type="EMBL" id="VDL58475.1"/>
    </source>
</evidence>
<reference evidence="3" key="1">
    <citation type="submission" date="2017-02" db="UniProtKB">
        <authorList>
            <consortium name="WormBaseParasite"/>
        </authorList>
    </citation>
    <scope>IDENTIFICATION</scope>
</reference>
<evidence type="ECO:0000313" key="2">
    <source>
        <dbReference type="Proteomes" id="UP000274504"/>
    </source>
</evidence>
<name>A0A0R3SMJ4_HYMDI</name>
<organism evidence="3">
    <name type="scientific">Hymenolepis diminuta</name>
    <name type="common">Rat tapeworm</name>
    <dbReference type="NCBI Taxonomy" id="6216"/>
    <lineage>
        <taxon>Eukaryota</taxon>
        <taxon>Metazoa</taxon>
        <taxon>Spiralia</taxon>
        <taxon>Lophotrochozoa</taxon>
        <taxon>Platyhelminthes</taxon>
        <taxon>Cestoda</taxon>
        <taxon>Eucestoda</taxon>
        <taxon>Cyclophyllidea</taxon>
        <taxon>Hymenolepididae</taxon>
        <taxon>Hymenolepis</taxon>
    </lineage>
</organism>
<proteinExistence type="predicted"/>
<reference evidence="1 2" key="2">
    <citation type="submission" date="2018-11" db="EMBL/GenBank/DDBJ databases">
        <authorList>
            <consortium name="Pathogen Informatics"/>
        </authorList>
    </citation>
    <scope>NUCLEOTIDE SEQUENCE [LARGE SCALE GENOMIC DNA]</scope>
</reference>
<dbReference type="WBParaSite" id="HDID_0000615901-mRNA-1">
    <property type="protein sequence ID" value="HDID_0000615901-mRNA-1"/>
    <property type="gene ID" value="HDID_0000615901"/>
</dbReference>
<accession>A0A0R3SMJ4</accession>
<dbReference type="Proteomes" id="UP000274504">
    <property type="component" value="Unassembled WGS sequence"/>
</dbReference>
<dbReference type="AlphaFoldDB" id="A0A0R3SMJ4"/>
<dbReference type="EMBL" id="UYSG01004364">
    <property type="protein sequence ID" value="VDL58475.1"/>
    <property type="molecule type" value="Genomic_DNA"/>
</dbReference>
<gene>
    <name evidence="1" type="ORF">HDID_LOCUS6157</name>
</gene>